<comment type="similarity">
    <text evidence="1">Belongs to the heat shock protein 70 family.</text>
</comment>
<dbReference type="PANTHER" id="PTHR42749:SF1">
    <property type="entry name" value="CELL SHAPE-DETERMINING PROTEIN MREB"/>
    <property type="match status" value="1"/>
</dbReference>
<evidence type="ECO:0000313" key="5">
    <source>
        <dbReference type="EMBL" id="MEZ8182910.1"/>
    </source>
</evidence>
<feature type="region of interest" description="Disordered" evidence="4">
    <location>
        <begin position="1"/>
        <end position="33"/>
    </location>
</feature>
<name>A0ABV4LWW1_VIBSP</name>
<accession>A0ABV4LWW1</accession>
<dbReference type="CDD" id="cd10170">
    <property type="entry name" value="ASKHA_NBD_HSP70"/>
    <property type="match status" value="1"/>
</dbReference>
<gene>
    <name evidence="5" type="ORF">ACED33_19655</name>
</gene>
<dbReference type="Gene3D" id="3.90.640.10">
    <property type="entry name" value="Actin, Chain A, domain 4"/>
    <property type="match status" value="1"/>
</dbReference>
<proteinExistence type="inferred from homology"/>
<evidence type="ECO:0000256" key="2">
    <source>
        <dbReference type="ARBA" id="ARBA00022741"/>
    </source>
</evidence>
<dbReference type="PROSITE" id="PS00329">
    <property type="entry name" value="HSP70_2"/>
    <property type="match status" value="1"/>
</dbReference>
<sequence length="674" mass="72870">MEHQTQPSSHESSSQEHTPQMHSQELSSQEQHQAPKFSVGIDLGTTHCVLSFIDTTNEDARVEVMPIPQLTAPGTVETRSQLGSFLYQPHEHEMNAGSRVLPWSSEPKALVGAIARNLGSKTPIRLVASAKSWLCHGGVNRRDAFLPAGSPEEVEKVSPLKTTELYLEHLKDAWNHANPEHKLAEQDVTITVPASFDPAARDLTAEAARNVGFTHLTLLEEPQAALYSWIDNSNDTWRDEVNVGDIVLVVDIGGGTTDLSLVEVTQDEGNLSLNRIAVGEHILLGGDNMDLALAYLLKMKLAQEGKELAPWQVQAMTHACRDAKEALLNDAELQSVPIVVPSRGSKLLGATLKTDLTQQEVQQTLVDGFFPKVAVTEHPVQKTRGALTQMGLPYAQDAGITRHIAAFLSKQANALSGNSETAQQDFNPFANMPGMPGTEAQGSEAQGSEAPAADFIKPTAVLFNGGVLKSNLLADRLSDTINEWLINADAEFAKQLSGLDLDLAVASGASYYGAVRRGQGVRIRGGIASSYYVGIESAMPAIPGMAPPMEALCVAPFGMEEGSSVQVPSQEFGLVIGQPVHFQFFGSTTRREDQAGTHLDHWAPEDLDELPEIQVTLPVSEGRREGEVVPVTLASRVTELGTLYLEAIATDNGQKWHVEFDVREDSNNDSNVEA</sequence>
<dbReference type="SUPFAM" id="SSF53067">
    <property type="entry name" value="Actin-like ATPase domain"/>
    <property type="match status" value="2"/>
</dbReference>
<dbReference type="EMBL" id="JBGOOW010000031">
    <property type="protein sequence ID" value="MEZ8182910.1"/>
    <property type="molecule type" value="Genomic_DNA"/>
</dbReference>
<dbReference type="PANTHER" id="PTHR42749">
    <property type="entry name" value="CELL SHAPE-DETERMINING PROTEIN MREB"/>
    <property type="match status" value="1"/>
</dbReference>
<dbReference type="RefSeq" id="WP_371691233.1">
    <property type="nucleotide sequence ID" value="NZ_JBGONW010000016.1"/>
</dbReference>
<evidence type="ECO:0000256" key="1">
    <source>
        <dbReference type="ARBA" id="ARBA00007381"/>
    </source>
</evidence>
<dbReference type="InterPro" id="IPR018181">
    <property type="entry name" value="Heat_shock_70_CS"/>
</dbReference>
<keyword evidence="3" id="KW-0067">ATP-binding</keyword>
<dbReference type="PROSITE" id="PS00297">
    <property type="entry name" value="HSP70_1"/>
    <property type="match status" value="1"/>
</dbReference>
<dbReference type="InterPro" id="IPR013126">
    <property type="entry name" value="Hsp_70_fam"/>
</dbReference>
<dbReference type="PRINTS" id="PR00301">
    <property type="entry name" value="HEATSHOCK70"/>
</dbReference>
<keyword evidence="6" id="KW-1185">Reference proteome</keyword>
<comment type="caution">
    <text evidence="5">The sequence shown here is derived from an EMBL/GenBank/DDBJ whole genome shotgun (WGS) entry which is preliminary data.</text>
</comment>
<keyword evidence="2" id="KW-0547">Nucleotide-binding</keyword>
<feature type="compositionally biased region" description="Low complexity" evidence="4">
    <location>
        <begin position="1"/>
        <end position="32"/>
    </location>
</feature>
<protein>
    <submittedName>
        <fullName evidence="5">Hsp70 family protein</fullName>
    </submittedName>
</protein>
<organism evidence="5 6">
    <name type="scientific">Vibrio splendidus</name>
    <dbReference type="NCBI Taxonomy" id="29497"/>
    <lineage>
        <taxon>Bacteria</taxon>
        <taxon>Pseudomonadati</taxon>
        <taxon>Pseudomonadota</taxon>
        <taxon>Gammaproteobacteria</taxon>
        <taxon>Vibrionales</taxon>
        <taxon>Vibrionaceae</taxon>
        <taxon>Vibrio</taxon>
    </lineage>
</organism>
<dbReference type="Pfam" id="PF00012">
    <property type="entry name" value="HSP70"/>
    <property type="match status" value="1"/>
</dbReference>
<dbReference type="Gene3D" id="3.30.420.40">
    <property type="match status" value="2"/>
</dbReference>
<reference evidence="5 6" key="1">
    <citation type="submission" date="2024-06" db="EMBL/GenBank/DDBJ databases">
        <authorList>
            <person name="Steensen K."/>
            <person name="Seneca J."/>
            <person name="Bartlau N."/>
            <person name="Yu A.X."/>
            <person name="Polz M.F."/>
        </authorList>
    </citation>
    <scope>NUCLEOTIDE SEQUENCE [LARGE SCALE GENOMIC DNA]</scope>
    <source>
        <strain evidence="5 6">1F145</strain>
    </source>
</reference>
<evidence type="ECO:0000256" key="4">
    <source>
        <dbReference type="SAM" id="MobiDB-lite"/>
    </source>
</evidence>
<dbReference type="Proteomes" id="UP001569200">
    <property type="component" value="Unassembled WGS sequence"/>
</dbReference>
<dbReference type="InterPro" id="IPR043129">
    <property type="entry name" value="ATPase_NBD"/>
</dbReference>
<evidence type="ECO:0000256" key="3">
    <source>
        <dbReference type="ARBA" id="ARBA00022840"/>
    </source>
</evidence>
<evidence type="ECO:0000313" key="6">
    <source>
        <dbReference type="Proteomes" id="UP001569200"/>
    </source>
</evidence>